<reference evidence="8 9" key="1">
    <citation type="submission" date="2018-04" db="EMBL/GenBank/DDBJ databases">
        <title>Bordetella sp. HZ20 isolated from seawater.</title>
        <authorList>
            <person name="Sun C."/>
        </authorList>
    </citation>
    <scope>NUCLEOTIDE SEQUENCE [LARGE SCALE GENOMIC DNA]</scope>
    <source>
        <strain evidence="8 9">HZ20</strain>
    </source>
</reference>
<feature type="transmembrane region" description="Helical" evidence="6">
    <location>
        <begin position="101"/>
        <end position="119"/>
    </location>
</feature>
<feature type="transmembrane region" description="Helical" evidence="6">
    <location>
        <begin position="162"/>
        <end position="181"/>
    </location>
</feature>
<keyword evidence="3 6" id="KW-0812">Transmembrane</keyword>
<sequence>MANAHKSIDATAASLMLLLCVIWGAQQSVIKLVADDMSPTLQIALRSGIGMLLIGVVMLRQRVSFALHKGPWKAGLLAGGMFAVEFLFIGEGLRYTSASHMVVFLYTSPIFTALGLHFLLPEERLSRAQWLGIGMSFGGIVVAFLSGFLVPQWDADILLGDTFGLLAGAIWGLTTVVLRCTRLNQIPATQTTQYQLGSAFVGLLIASAFMGQLEVNWTPAVVSAVVAQGVLVAFFTLLIWFWLLTSYNASQLASFSFLTPIFGVAFGVLLLDEPLDINFVIGSAMVILGVAIVNHPRSRAGSAIKDAPSRTRKR</sequence>
<feature type="transmembrane region" description="Helical" evidence="6">
    <location>
        <begin position="252"/>
        <end position="271"/>
    </location>
</feature>
<evidence type="ECO:0000313" key="8">
    <source>
        <dbReference type="EMBL" id="AWB33213.1"/>
    </source>
</evidence>
<keyword evidence="4 6" id="KW-1133">Transmembrane helix</keyword>
<comment type="subcellular location">
    <subcellularLocation>
        <location evidence="1">Membrane</location>
        <topology evidence="1">Multi-pass membrane protein</topology>
    </subcellularLocation>
</comment>
<dbReference type="InterPro" id="IPR037185">
    <property type="entry name" value="EmrE-like"/>
</dbReference>
<evidence type="ECO:0000256" key="1">
    <source>
        <dbReference type="ARBA" id="ARBA00004141"/>
    </source>
</evidence>
<feature type="domain" description="EamA" evidence="7">
    <location>
        <begin position="159"/>
        <end position="294"/>
    </location>
</feature>
<evidence type="ECO:0000259" key="7">
    <source>
        <dbReference type="Pfam" id="PF00892"/>
    </source>
</evidence>
<dbReference type="PANTHER" id="PTHR32322">
    <property type="entry name" value="INNER MEMBRANE TRANSPORTER"/>
    <property type="match status" value="1"/>
</dbReference>
<evidence type="ECO:0000313" key="9">
    <source>
        <dbReference type="Proteomes" id="UP000244571"/>
    </source>
</evidence>
<feature type="transmembrane region" description="Helical" evidence="6">
    <location>
        <begin position="71"/>
        <end position="89"/>
    </location>
</feature>
<proteinExistence type="inferred from homology"/>
<dbReference type="InterPro" id="IPR050638">
    <property type="entry name" value="AA-Vitamin_Transporters"/>
</dbReference>
<comment type="similarity">
    <text evidence="2">Belongs to the EamA transporter family.</text>
</comment>
<feature type="transmembrane region" description="Helical" evidence="6">
    <location>
        <begin position="193"/>
        <end position="213"/>
    </location>
</feature>
<dbReference type="PANTHER" id="PTHR32322:SF2">
    <property type="entry name" value="EAMA DOMAIN-CONTAINING PROTEIN"/>
    <property type="match status" value="1"/>
</dbReference>
<dbReference type="EMBL" id="CP028901">
    <property type="protein sequence ID" value="AWB33213.1"/>
    <property type="molecule type" value="Genomic_DNA"/>
</dbReference>
<evidence type="ECO:0000256" key="3">
    <source>
        <dbReference type="ARBA" id="ARBA00022692"/>
    </source>
</evidence>
<gene>
    <name evidence="8" type="ORF">DBV39_05255</name>
</gene>
<feature type="transmembrane region" description="Helical" evidence="6">
    <location>
        <begin position="277"/>
        <end position="295"/>
    </location>
</feature>
<dbReference type="SUPFAM" id="SSF103481">
    <property type="entry name" value="Multidrug resistance efflux transporter EmrE"/>
    <property type="match status" value="2"/>
</dbReference>
<dbReference type="Pfam" id="PF00892">
    <property type="entry name" value="EamA"/>
    <property type="match status" value="2"/>
</dbReference>
<feature type="transmembrane region" description="Helical" evidence="6">
    <location>
        <begin position="131"/>
        <end position="150"/>
    </location>
</feature>
<dbReference type="KEGG" id="boz:DBV39_05255"/>
<feature type="transmembrane region" description="Helical" evidence="6">
    <location>
        <begin position="225"/>
        <end position="245"/>
    </location>
</feature>
<evidence type="ECO:0000256" key="5">
    <source>
        <dbReference type="ARBA" id="ARBA00023136"/>
    </source>
</evidence>
<dbReference type="InterPro" id="IPR000620">
    <property type="entry name" value="EamA_dom"/>
</dbReference>
<feature type="transmembrane region" description="Helical" evidence="6">
    <location>
        <begin position="43"/>
        <end position="59"/>
    </location>
</feature>
<dbReference type="RefSeq" id="WP_108620642.1">
    <property type="nucleotide sequence ID" value="NZ_CP028901.1"/>
</dbReference>
<dbReference type="OrthoDB" id="184388at2"/>
<keyword evidence="9" id="KW-1185">Reference proteome</keyword>
<evidence type="ECO:0000256" key="4">
    <source>
        <dbReference type="ARBA" id="ARBA00022989"/>
    </source>
</evidence>
<evidence type="ECO:0000256" key="6">
    <source>
        <dbReference type="SAM" id="Phobius"/>
    </source>
</evidence>
<keyword evidence="5 6" id="KW-0472">Membrane</keyword>
<name>A0A2R4XHJ1_9BURK</name>
<feature type="domain" description="EamA" evidence="7">
    <location>
        <begin position="12"/>
        <end position="144"/>
    </location>
</feature>
<dbReference type="GO" id="GO:0016020">
    <property type="term" value="C:membrane"/>
    <property type="evidence" value="ECO:0007669"/>
    <property type="project" value="UniProtKB-SubCell"/>
</dbReference>
<dbReference type="Proteomes" id="UP000244571">
    <property type="component" value="Chromosome"/>
</dbReference>
<accession>A0A2R4XHJ1</accession>
<organism evidence="8 9">
    <name type="scientific">Orrella marina</name>
    <dbReference type="NCBI Taxonomy" id="2163011"/>
    <lineage>
        <taxon>Bacteria</taxon>
        <taxon>Pseudomonadati</taxon>
        <taxon>Pseudomonadota</taxon>
        <taxon>Betaproteobacteria</taxon>
        <taxon>Burkholderiales</taxon>
        <taxon>Alcaligenaceae</taxon>
        <taxon>Orrella</taxon>
    </lineage>
</organism>
<protein>
    <submittedName>
        <fullName evidence="8">EamA family transporter</fullName>
    </submittedName>
</protein>
<dbReference type="AlphaFoldDB" id="A0A2R4XHJ1"/>
<evidence type="ECO:0000256" key="2">
    <source>
        <dbReference type="ARBA" id="ARBA00007362"/>
    </source>
</evidence>